<evidence type="ECO:0000256" key="8">
    <source>
        <dbReference type="ARBA" id="ARBA00023136"/>
    </source>
</evidence>
<keyword evidence="5" id="KW-1003">Cell membrane</keyword>
<evidence type="ECO:0000256" key="9">
    <source>
        <dbReference type="ARBA" id="ARBA00023251"/>
    </source>
</evidence>
<dbReference type="GO" id="GO:0046677">
    <property type="term" value="P:response to antibiotic"/>
    <property type="evidence" value="ECO:0007669"/>
    <property type="project" value="UniProtKB-KW"/>
</dbReference>
<dbReference type="GO" id="GO:0005886">
    <property type="term" value="C:plasma membrane"/>
    <property type="evidence" value="ECO:0007669"/>
    <property type="project" value="UniProtKB-SubCell"/>
</dbReference>
<dbReference type="PANTHER" id="PTHR43823">
    <property type="entry name" value="SPORULATION PROTEIN YKVU"/>
    <property type="match status" value="1"/>
</dbReference>
<feature type="transmembrane region" description="Helical" evidence="10">
    <location>
        <begin position="166"/>
        <end position="190"/>
    </location>
</feature>
<evidence type="ECO:0000256" key="2">
    <source>
        <dbReference type="ARBA" id="ARBA00008417"/>
    </source>
</evidence>
<keyword evidence="4" id="KW-0813">Transport</keyword>
<evidence type="ECO:0000256" key="3">
    <source>
        <dbReference type="ARBA" id="ARBA00022106"/>
    </source>
</evidence>
<feature type="transmembrane region" description="Helical" evidence="10">
    <location>
        <begin position="18"/>
        <end position="38"/>
    </location>
</feature>
<protein>
    <recommendedName>
        <fullName evidence="3">Multidrug export protein MepA</fullName>
    </recommendedName>
</protein>
<dbReference type="EMBL" id="FOSJ01000012">
    <property type="protein sequence ID" value="SFK14565.1"/>
    <property type="molecule type" value="Genomic_DNA"/>
</dbReference>
<keyword evidence="9" id="KW-0046">Antibiotic resistance</keyword>
<feature type="transmembrane region" description="Helical" evidence="10">
    <location>
        <begin position="196"/>
        <end position="217"/>
    </location>
</feature>
<feature type="transmembrane region" description="Helical" evidence="10">
    <location>
        <begin position="94"/>
        <end position="118"/>
    </location>
</feature>
<evidence type="ECO:0000256" key="6">
    <source>
        <dbReference type="ARBA" id="ARBA00022692"/>
    </source>
</evidence>
<reference evidence="12" key="1">
    <citation type="submission" date="2016-10" db="EMBL/GenBank/DDBJ databases">
        <authorList>
            <person name="Varghese N."/>
            <person name="Submissions S."/>
        </authorList>
    </citation>
    <scope>NUCLEOTIDE SEQUENCE [LARGE SCALE GENOMIC DNA]</scope>
    <source>
        <strain evidence="12">DSM 16108</strain>
    </source>
</reference>
<evidence type="ECO:0000256" key="4">
    <source>
        <dbReference type="ARBA" id="ARBA00022448"/>
    </source>
</evidence>
<feature type="transmembrane region" description="Helical" evidence="10">
    <location>
        <begin position="391"/>
        <end position="410"/>
    </location>
</feature>
<proteinExistence type="inferred from homology"/>
<gene>
    <name evidence="11" type="ORF">SAMN04488569_101226</name>
</gene>
<keyword evidence="7 10" id="KW-1133">Transmembrane helix</keyword>
<evidence type="ECO:0000313" key="12">
    <source>
        <dbReference type="Proteomes" id="UP000199589"/>
    </source>
</evidence>
<sequence>MEEKSPQTLKTGKISKLFWYYTLPSIFMLITQNIAYFVDSIFIGQYVGAEGLSALTLVMPFIIFLAGFAYMIAVGGITLAGIERGAGNTKESNNLFNVTTVLLVILGVLGGIFIHSFVPRLMRWIGTSETSVELITEYGQHMGVFVPFFLLSFALGAFIKLDERPYLAMLSMVLGPLVNIFLDYLLVAHYQLGMRGAAIATGLSQFITFVVCMVVIISKSTWNFEFPTFRFIQIKRIFYNGFSEFLTNITAALTGAIVNVMILQRLGESGVAAFAVSMQVTEFVRSIGYGIAEGNQALLSYNFGAKLYERVKETRNLAIKISFICGIVLTGLSVLFSGEIAQIFVTEQVVINHASEILMIFSLSFLFSGFNAFVATYYTSLNDPVRSGVITIYRTVIAPAFGLIVLPLIFGDTGLWLTFVFIEVSAFFIGLLFLKKYPLGYFRAKDLT</sequence>
<name>A0A1I3X4J3_9LACT</name>
<dbReference type="InterPro" id="IPR048279">
    <property type="entry name" value="MdtK-like"/>
</dbReference>
<dbReference type="PANTHER" id="PTHR43823:SF3">
    <property type="entry name" value="MULTIDRUG EXPORT PROTEIN MEPA"/>
    <property type="match status" value="1"/>
</dbReference>
<keyword evidence="6 10" id="KW-0812">Transmembrane</keyword>
<dbReference type="GO" id="GO:0015297">
    <property type="term" value="F:antiporter activity"/>
    <property type="evidence" value="ECO:0007669"/>
    <property type="project" value="InterPro"/>
</dbReference>
<dbReference type="AlphaFoldDB" id="A0A1I3X4J3"/>
<evidence type="ECO:0000256" key="7">
    <source>
        <dbReference type="ARBA" id="ARBA00022989"/>
    </source>
</evidence>
<accession>A0A1I3X4J3</accession>
<dbReference type="InterPro" id="IPR045070">
    <property type="entry name" value="MATE_MepA-like"/>
</dbReference>
<dbReference type="Proteomes" id="UP000199589">
    <property type="component" value="Unassembled WGS sequence"/>
</dbReference>
<evidence type="ECO:0000313" key="11">
    <source>
        <dbReference type="EMBL" id="SFK14565.1"/>
    </source>
</evidence>
<dbReference type="GO" id="GO:0042910">
    <property type="term" value="F:xenobiotic transmembrane transporter activity"/>
    <property type="evidence" value="ECO:0007669"/>
    <property type="project" value="InterPro"/>
</dbReference>
<keyword evidence="12" id="KW-1185">Reference proteome</keyword>
<keyword evidence="8 10" id="KW-0472">Membrane</keyword>
<dbReference type="Pfam" id="PF01554">
    <property type="entry name" value="MatE"/>
    <property type="match status" value="2"/>
</dbReference>
<evidence type="ECO:0000256" key="5">
    <source>
        <dbReference type="ARBA" id="ARBA00022475"/>
    </source>
</evidence>
<evidence type="ECO:0000256" key="10">
    <source>
        <dbReference type="SAM" id="Phobius"/>
    </source>
</evidence>
<feature type="transmembrane region" description="Helical" evidence="10">
    <location>
        <begin position="416"/>
        <end position="434"/>
    </location>
</feature>
<dbReference type="NCBIfam" id="TIGR00797">
    <property type="entry name" value="matE"/>
    <property type="match status" value="1"/>
</dbReference>
<comment type="similarity">
    <text evidence="2">Belongs to the multi antimicrobial extrusion (MATE) (TC 2.A.66.1) family. MepA subfamily.</text>
</comment>
<feature type="transmembrane region" description="Helical" evidence="10">
    <location>
        <begin position="138"/>
        <end position="159"/>
    </location>
</feature>
<dbReference type="PIRSF" id="PIRSF006603">
    <property type="entry name" value="DinF"/>
    <property type="match status" value="1"/>
</dbReference>
<dbReference type="InterPro" id="IPR002528">
    <property type="entry name" value="MATE_fam"/>
</dbReference>
<evidence type="ECO:0000256" key="1">
    <source>
        <dbReference type="ARBA" id="ARBA00004651"/>
    </source>
</evidence>
<dbReference type="OrthoDB" id="9811110at2"/>
<comment type="subcellular location">
    <subcellularLocation>
        <location evidence="1">Cell membrane</location>
        <topology evidence="1">Multi-pass membrane protein</topology>
    </subcellularLocation>
</comment>
<organism evidence="11 12">
    <name type="scientific">Marinilactibacillus piezotolerans</name>
    <dbReference type="NCBI Taxonomy" id="258723"/>
    <lineage>
        <taxon>Bacteria</taxon>
        <taxon>Bacillati</taxon>
        <taxon>Bacillota</taxon>
        <taxon>Bacilli</taxon>
        <taxon>Lactobacillales</taxon>
        <taxon>Carnobacteriaceae</taxon>
        <taxon>Marinilactibacillus</taxon>
    </lineage>
</organism>
<dbReference type="RefSeq" id="WP_091896657.1">
    <property type="nucleotide sequence ID" value="NZ_FOSJ01000012.1"/>
</dbReference>
<feature type="transmembrane region" description="Helical" evidence="10">
    <location>
        <begin position="237"/>
        <end position="263"/>
    </location>
</feature>
<feature type="transmembrane region" description="Helical" evidence="10">
    <location>
        <begin position="317"/>
        <end position="337"/>
    </location>
</feature>
<feature type="transmembrane region" description="Helical" evidence="10">
    <location>
        <begin position="283"/>
        <end position="305"/>
    </location>
</feature>
<dbReference type="CDD" id="cd13143">
    <property type="entry name" value="MATE_MepA_like"/>
    <property type="match status" value="1"/>
</dbReference>
<dbReference type="InterPro" id="IPR051327">
    <property type="entry name" value="MATE_MepA_subfamily"/>
</dbReference>
<feature type="transmembrane region" description="Helical" evidence="10">
    <location>
        <begin position="58"/>
        <end position="82"/>
    </location>
</feature>
<feature type="transmembrane region" description="Helical" evidence="10">
    <location>
        <begin position="357"/>
        <end position="379"/>
    </location>
</feature>